<evidence type="ECO:0000259" key="3">
    <source>
        <dbReference type="Pfam" id="PF10633"/>
    </source>
</evidence>
<evidence type="ECO:0000256" key="1">
    <source>
        <dbReference type="SAM" id="Coils"/>
    </source>
</evidence>
<accession>A0A382D8W5</accession>
<keyword evidence="2" id="KW-1133">Transmembrane helix</keyword>
<evidence type="ECO:0000313" key="4">
    <source>
        <dbReference type="EMBL" id="SVB34121.1"/>
    </source>
</evidence>
<keyword evidence="1" id="KW-0175">Coiled coil</keyword>
<organism evidence="4">
    <name type="scientific">marine metagenome</name>
    <dbReference type="NCBI Taxonomy" id="408172"/>
    <lineage>
        <taxon>unclassified sequences</taxon>
        <taxon>metagenomes</taxon>
        <taxon>ecological metagenomes</taxon>
    </lineage>
</organism>
<dbReference type="InterPro" id="IPR018905">
    <property type="entry name" value="A-galactase_NEW3"/>
</dbReference>
<gene>
    <name evidence="4" type="ORF">METZ01_LOCUS186975</name>
</gene>
<keyword evidence="2" id="KW-0812">Transmembrane</keyword>
<dbReference type="PANTHER" id="PTHR39198:SF1">
    <property type="entry name" value="ALPHA-GALACTOSIDASE NEW3 DOMAIN-CONTAINING PROTEIN"/>
    <property type="match status" value="1"/>
</dbReference>
<reference evidence="4" key="1">
    <citation type="submission" date="2018-05" db="EMBL/GenBank/DDBJ databases">
        <authorList>
            <person name="Lanie J.A."/>
            <person name="Ng W.-L."/>
            <person name="Kazmierczak K.M."/>
            <person name="Andrzejewski T.M."/>
            <person name="Davidsen T.M."/>
            <person name="Wayne K.J."/>
            <person name="Tettelin H."/>
            <person name="Glass J.I."/>
            <person name="Rusch D."/>
            <person name="Podicherti R."/>
            <person name="Tsui H.-C.T."/>
            <person name="Winkler M.E."/>
        </authorList>
    </citation>
    <scope>NUCLEOTIDE SEQUENCE</scope>
</reference>
<protein>
    <recommendedName>
        <fullName evidence="3">Alpha-galactosidase NEW3 domain-containing protein</fullName>
    </recommendedName>
</protein>
<dbReference type="AlphaFoldDB" id="A0A382D8W5"/>
<feature type="domain" description="Alpha-galactosidase NEW3" evidence="3">
    <location>
        <begin position="355"/>
        <end position="427"/>
    </location>
</feature>
<feature type="non-terminal residue" evidence="4">
    <location>
        <position position="1"/>
    </location>
</feature>
<sequence length="479" mass="54019">TKDQQLSKLRLRESMLQLDYRSASLQSHRDELTATTELFDQGFVALQKYKQTLNRFEQARLNYEEAEINLEKIKLNLLKNATHIVVEQAHKYKTEDGKSMVDLTLSNDSDIRDALLVDESLSEEELRILLKVENIYISLRHGSIVGEPYEVRIPSLAVGERKSLTFRLLSDEEAVYVGLNYLDIHESKPVILKKGSLQDLPSINSSQFSQEGELNETVSFGLTLQRLSDDERNFALAAVGLPQRIDYAFHNDGAKVNQVKFDETTSKVQVQLQLEIPEKLNERFVGRTRSFFALVTNPSEYAQINAFRAKYGDDPIPEKEISTLKSDYVKLELIPKGIGKLEVLVSNRYQEIKVDEELQIRVEFLNRGTVAVQNIKAALDLPYEWEEEVDPALIKILDPGERIPINIKARPPVDIAIGDYELGVEAQGQVGTENIESLEKNITVRVGARSNIAGNTILIGILVLLVCGIGLASVKISRR</sequence>
<proteinExistence type="predicted"/>
<evidence type="ECO:0000256" key="2">
    <source>
        <dbReference type="SAM" id="Phobius"/>
    </source>
</evidence>
<name>A0A382D8W5_9ZZZZ</name>
<dbReference type="EMBL" id="UINC01037909">
    <property type="protein sequence ID" value="SVB34121.1"/>
    <property type="molecule type" value="Genomic_DNA"/>
</dbReference>
<dbReference type="PANTHER" id="PTHR39198">
    <property type="entry name" value="HYPOTHETICAL MEMBRANE PROTEIN, CONSERVED"/>
    <property type="match status" value="1"/>
</dbReference>
<feature type="coiled-coil region" evidence="1">
    <location>
        <begin position="46"/>
        <end position="76"/>
    </location>
</feature>
<feature type="transmembrane region" description="Helical" evidence="2">
    <location>
        <begin position="452"/>
        <end position="474"/>
    </location>
</feature>
<dbReference type="Pfam" id="PF10633">
    <property type="entry name" value="NPCBM_assoc"/>
    <property type="match status" value="1"/>
</dbReference>
<keyword evidence="2" id="KW-0472">Membrane</keyword>